<dbReference type="PANTHER" id="PTHR30126:SF78">
    <property type="entry name" value="HTH LYSR-TYPE DOMAIN-CONTAINING PROTEIN"/>
    <property type="match status" value="1"/>
</dbReference>
<evidence type="ECO:0000256" key="2">
    <source>
        <dbReference type="ARBA" id="ARBA00023015"/>
    </source>
</evidence>
<gene>
    <name evidence="6" type="ORF">ACFOUV_15620</name>
</gene>
<dbReference type="InterPro" id="IPR036390">
    <property type="entry name" value="WH_DNA-bd_sf"/>
</dbReference>
<dbReference type="InterPro" id="IPR000847">
    <property type="entry name" value="LysR_HTH_N"/>
</dbReference>
<dbReference type="SUPFAM" id="SSF53850">
    <property type="entry name" value="Periplasmic binding protein-like II"/>
    <property type="match status" value="1"/>
</dbReference>
<proteinExistence type="inferred from homology"/>
<feature type="domain" description="HTH lysR-type" evidence="5">
    <location>
        <begin position="1"/>
        <end position="58"/>
    </location>
</feature>
<evidence type="ECO:0000256" key="3">
    <source>
        <dbReference type="ARBA" id="ARBA00023125"/>
    </source>
</evidence>
<comment type="caution">
    <text evidence="6">The sequence shown here is derived from an EMBL/GenBank/DDBJ whole genome shotgun (WGS) entry which is preliminary data.</text>
</comment>
<dbReference type="PANTHER" id="PTHR30126">
    <property type="entry name" value="HTH-TYPE TRANSCRIPTIONAL REGULATOR"/>
    <property type="match status" value="1"/>
</dbReference>
<dbReference type="RefSeq" id="WP_379497714.1">
    <property type="nucleotide sequence ID" value="NZ_JBHSAO010000011.1"/>
</dbReference>
<evidence type="ECO:0000256" key="4">
    <source>
        <dbReference type="ARBA" id="ARBA00023163"/>
    </source>
</evidence>
<dbReference type="PROSITE" id="PS50931">
    <property type="entry name" value="HTH_LYSR"/>
    <property type="match status" value="1"/>
</dbReference>
<dbReference type="InterPro" id="IPR036388">
    <property type="entry name" value="WH-like_DNA-bd_sf"/>
</dbReference>
<keyword evidence="4" id="KW-0804">Transcription</keyword>
<protein>
    <submittedName>
        <fullName evidence="6">LysR family transcriptional regulator</fullName>
    </submittedName>
</protein>
<dbReference type="Pfam" id="PF03466">
    <property type="entry name" value="LysR_substrate"/>
    <property type="match status" value="1"/>
</dbReference>
<sequence length="288" mass="33700">MNFKDLYMLKVLSKERNITKTAEKLFVSQPSLTYKIKSIEEELDTKILVRSKKGIKFTAEGDYLIQYAEKVLYDYQKLKDHLQNSNTFEQGIIRLGVSQNLARYALPDILQQFLDVYSKVQFNVVTSWSQSVLKMIEEDEVALAIIRGKVIWKHEKHLLDKETICIIYKGGIDIANLPYIPRINFKTDPALQQTIDNWWKENYNEPPFVTMDIDNVETCIELVEKGLGYAIIPSIGLKKHRNLNQVPLKETNGQPILRETWLLYRKEEQQYPIINKFIEFLKSNYSSL</sequence>
<organism evidence="6 7">
    <name type="scientific">Oceanobacillus longus</name>
    <dbReference type="NCBI Taxonomy" id="930120"/>
    <lineage>
        <taxon>Bacteria</taxon>
        <taxon>Bacillati</taxon>
        <taxon>Bacillota</taxon>
        <taxon>Bacilli</taxon>
        <taxon>Bacillales</taxon>
        <taxon>Bacillaceae</taxon>
        <taxon>Oceanobacillus</taxon>
    </lineage>
</organism>
<dbReference type="PRINTS" id="PR00039">
    <property type="entry name" value="HTHLYSR"/>
</dbReference>
<comment type="similarity">
    <text evidence="1">Belongs to the LysR transcriptional regulatory family.</text>
</comment>
<dbReference type="InterPro" id="IPR005119">
    <property type="entry name" value="LysR_subst-bd"/>
</dbReference>
<dbReference type="SUPFAM" id="SSF46785">
    <property type="entry name" value="Winged helix' DNA-binding domain"/>
    <property type="match status" value="1"/>
</dbReference>
<name>A0ABV8H330_9BACI</name>
<keyword evidence="7" id="KW-1185">Reference proteome</keyword>
<evidence type="ECO:0000259" key="5">
    <source>
        <dbReference type="PROSITE" id="PS50931"/>
    </source>
</evidence>
<evidence type="ECO:0000256" key="1">
    <source>
        <dbReference type="ARBA" id="ARBA00009437"/>
    </source>
</evidence>
<accession>A0ABV8H330</accession>
<dbReference type="CDD" id="cd05466">
    <property type="entry name" value="PBP2_LTTR_substrate"/>
    <property type="match status" value="1"/>
</dbReference>
<dbReference type="EMBL" id="JBHSAO010000011">
    <property type="protein sequence ID" value="MFC4025224.1"/>
    <property type="molecule type" value="Genomic_DNA"/>
</dbReference>
<keyword evidence="3" id="KW-0238">DNA-binding</keyword>
<dbReference type="Proteomes" id="UP001595772">
    <property type="component" value="Unassembled WGS sequence"/>
</dbReference>
<reference evidence="7" key="1">
    <citation type="journal article" date="2019" name="Int. J. Syst. Evol. Microbiol.">
        <title>The Global Catalogue of Microorganisms (GCM) 10K type strain sequencing project: providing services to taxonomists for standard genome sequencing and annotation.</title>
        <authorList>
            <consortium name="The Broad Institute Genomics Platform"/>
            <consortium name="The Broad Institute Genome Sequencing Center for Infectious Disease"/>
            <person name="Wu L."/>
            <person name="Ma J."/>
        </authorList>
    </citation>
    <scope>NUCLEOTIDE SEQUENCE [LARGE SCALE GENOMIC DNA]</scope>
    <source>
        <strain evidence="7">IBRC-M 10703</strain>
    </source>
</reference>
<dbReference type="Pfam" id="PF00126">
    <property type="entry name" value="HTH_1"/>
    <property type="match status" value="1"/>
</dbReference>
<dbReference type="Gene3D" id="1.10.10.10">
    <property type="entry name" value="Winged helix-like DNA-binding domain superfamily/Winged helix DNA-binding domain"/>
    <property type="match status" value="1"/>
</dbReference>
<keyword evidence="2" id="KW-0805">Transcription regulation</keyword>
<dbReference type="Gene3D" id="3.40.190.290">
    <property type="match status" value="1"/>
</dbReference>
<evidence type="ECO:0000313" key="7">
    <source>
        <dbReference type="Proteomes" id="UP001595772"/>
    </source>
</evidence>
<evidence type="ECO:0000313" key="6">
    <source>
        <dbReference type="EMBL" id="MFC4025224.1"/>
    </source>
</evidence>